<organism evidence="3 4">
    <name type="scientific">Micromonospora saelicesensis</name>
    <dbReference type="NCBI Taxonomy" id="285676"/>
    <lineage>
        <taxon>Bacteria</taxon>
        <taxon>Bacillati</taxon>
        <taxon>Actinomycetota</taxon>
        <taxon>Actinomycetes</taxon>
        <taxon>Micromonosporales</taxon>
        <taxon>Micromonosporaceae</taxon>
        <taxon>Micromonospora</taxon>
    </lineage>
</organism>
<dbReference type="PANTHER" id="PTHR48081:SF13">
    <property type="entry name" value="ALPHA_BETA HYDROLASE"/>
    <property type="match status" value="1"/>
</dbReference>
<dbReference type="PANTHER" id="PTHR48081">
    <property type="entry name" value="AB HYDROLASE SUPERFAMILY PROTEIN C4A8.06C"/>
    <property type="match status" value="1"/>
</dbReference>
<name>A0A328NT65_9ACTN</name>
<proteinExistence type="predicted"/>
<keyword evidence="1" id="KW-0378">Hydrolase</keyword>
<dbReference type="Gene3D" id="3.40.50.1820">
    <property type="entry name" value="alpha/beta hydrolase"/>
    <property type="match status" value="1"/>
</dbReference>
<evidence type="ECO:0000313" key="3">
    <source>
        <dbReference type="EMBL" id="RAO39156.1"/>
    </source>
</evidence>
<reference evidence="3 4" key="1">
    <citation type="submission" date="2018-03" db="EMBL/GenBank/DDBJ databases">
        <title>Defining the species Micromonospora saelicesensis and Micromonospora noduli under the framework of genomics.</title>
        <authorList>
            <person name="Riesco R."/>
            <person name="Trujillo M.E."/>
        </authorList>
    </citation>
    <scope>NUCLEOTIDE SEQUENCE [LARGE SCALE GENOMIC DNA]</scope>
    <source>
        <strain evidence="3 4">PSN13</strain>
    </source>
</reference>
<gene>
    <name evidence="3" type="ORF">PSN13_00180</name>
</gene>
<dbReference type="InterPro" id="IPR049492">
    <property type="entry name" value="BD-FAE-like_dom"/>
</dbReference>
<dbReference type="AlphaFoldDB" id="A0A328NT65"/>
<dbReference type="EMBL" id="PYAG01000001">
    <property type="protein sequence ID" value="RAO39156.1"/>
    <property type="molecule type" value="Genomic_DNA"/>
</dbReference>
<protein>
    <submittedName>
        <fullName evidence="3">Triacylglycerol lipase</fullName>
    </submittedName>
</protein>
<dbReference type="GO" id="GO:0016787">
    <property type="term" value="F:hydrolase activity"/>
    <property type="evidence" value="ECO:0007669"/>
    <property type="project" value="UniProtKB-KW"/>
</dbReference>
<dbReference type="SUPFAM" id="SSF53474">
    <property type="entry name" value="alpha/beta-Hydrolases"/>
    <property type="match status" value="1"/>
</dbReference>
<evidence type="ECO:0000259" key="2">
    <source>
        <dbReference type="Pfam" id="PF20434"/>
    </source>
</evidence>
<dbReference type="Proteomes" id="UP000249419">
    <property type="component" value="Unassembled WGS sequence"/>
</dbReference>
<dbReference type="InterPro" id="IPR050300">
    <property type="entry name" value="GDXG_lipolytic_enzyme"/>
</dbReference>
<sequence length="808" mass="86365">MIDAASRGWTDRVEHRDIVVNEVPGFRPLTLDLAVPAGAATPAPVLVWIHGGAWLFGSPKHPADWLMEVDPFTAAIRAGFAVASAQYRLSGEAHFPAQLDDVKAAVRWLRRHGDTVGVDRERIGVWGESAGGHLASMLALTGDDQDDSGVRAAVCWYAPSNLLTMQSQAHPSGTIDHDAADSPESLLIGAPLAENPGLGRAASPITYVTGQAPPMLLIHGDQDLVVPVGQSEELAAALTAAGAEVELSVVQGADHCFAGVPLEPLIRDTLAFFTRVLAPGTGVLPPHQGDPVTAYDVAAKLPDIDLLRQRCKALAVLERIIDGGDSYHAYTSNWGPDEAASMSNGSGDEWTVVFTADGAFIRLFDHESAMSPYCHPDHELWPGLVDGVPEVLRPQVTEPAFCDEDGQLVATTVLWRLAGDDRWHAGNGIAFPPPSGPYDDNGPDGSGLLDILFDDIVDRFVEFAVDYYEMTVDRAAVEHVVAHRPLTDTVTRALNPQLTVADLRVDLTEIGYPIAGDGAATVEVGPHGAFSANSVGLDRAPFPLSFSVRQTGGSWMVTATAAQAAELADVLMLAGNDTIMVVGLETNSFLDEEYQQWRPSRIAAAQGVSFEVHQVAALAAGVVGLSEEALLIRREQLPRFLAGWYPYELTLVDVPATPSGARVDEMIVVIGTATYDEPVLPALAGSRLLFSGHDDCYVAVETTDRAVPAALLGRLLALLVGSALVDTTVVEVTAPDVETVERLIEESRHWIGELGAATPGSVTVDLHATSKSWRLGQSVPKQVDRRMVYDVANRVWRLTEVVAPLPNQ</sequence>
<dbReference type="Pfam" id="PF20434">
    <property type="entry name" value="BD-FAE"/>
    <property type="match status" value="1"/>
</dbReference>
<evidence type="ECO:0000313" key="4">
    <source>
        <dbReference type="Proteomes" id="UP000249419"/>
    </source>
</evidence>
<accession>A0A328NT65</accession>
<evidence type="ECO:0000256" key="1">
    <source>
        <dbReference type="ARBA" id="ARBA00022801"/>
    </source>
</evidence>
<comment type="caution">
    <text evidence="3">The sequence shown here is derived from an EMBL/GenBank/DDBJ whole genome shotgun (WGS) entry which is preliminary data.</text>
</comment>
<feature type="domain" description="BD-FAE-like" evidence="2">
    <location>
        <begin position="31"/>
        <end position="238"/>
    </location>
</feature>
<dbReference type="InterPro" id="IPR029058">
    <property type="entry name" value="AB_hydrolase_fold"/>
</dbReference>